<comment type="caution">
    <text evidence="2">The sequence shown here is derived from an EMBL/GenBank/DDBJ whole genome shotgun (WGS) entry which is preliminary data.</text>
</comment>
<dbReference type="EMBL" id="CAMGYJ010000011">
    <property type="protein sequence ID" value="CAI0626877.1"/>
    <property type="molecule type" value="Genomic_DNA"/>
</dbReference>
<accession>A0AAV0S178</accession>
<dbReference type="AlphaFoldDB" id="A0AAV0S178"/>
<sequence length="63" mass="6844">MLIGHVRLGQRKEFPCRGGERKAAVGEVDVRPPQGRRSIGQRNISNGQGVGGKIDQNPKNLPI</sequence>
<organism evidence="2 3">
    <name type="scientific">Linum tenue</name>
    <dbReference type="NCBI Taxonomy" id="586396"/>
    <lineage>
        <taxon>Eukaryota</taxon>
        <taxon>Viridiplantae</taxon>
        <taxon>Streptophyta</taxon>
        <taxon>Embryophyta</taxon>
        <taxon>Tracheophyta</taxon>
        <taxon>Spermatophyta</taxon>
        <taxon>Magnoliopsida</taxon>
        <taxon>eudicotyledons</taxon>
        <taxon>Gunneridae</taxon>
        <taxon>Pentapetalae</taxon>
        <taxon>rosids</taxon>
        <taxon>fabids</taxon>
        <taxon>Malpighiales</taxon>
        <taxon>Linaceae</taxon>
        <taxon>Linum</taxon>
    </lineage>
</organism>
<evidence type="ECO:0000313" key="3">
    <source>
        <dbReference type="Proteomes" id="UP001154282"/>
    </source>
</evidence>
<keyword evidence="3" id="KW-1185">Reference proteome</keyword>
<proteinExistence type="predicted"/>
<evidence type="ECO:0000313" key="2">
    <source>
        <dbReference type="EMBL" id="CAI0626877.1"/>
    </source>
</evidence>
<feature type="region of interest" description="Disordered" evidence="1">
    <location>
        <begin position="31"/>
        <end position="63"/>
    </location>
</feature>
<reference evidence="2" key="1">
    <citation type="submission" date="2022-08" db="EMBL/GenBank/DDBJ databases">
        <authorList>
            <person name="Gutierrez-Valencia J."/>
        </authorList>
    </citation>
    <scope>NUCLEOTIDE SEQUENCE</scope>
</reference>
<gene>
    <name evidence="2" type="ORF">LITE_LOCUS51054</name>
</gene>
<dbReference type="Proteomes" id="UP001154282">
    <property type="component" value="Unassembled WGS sequence"/>
</dbReference>
<name>A0AAV0S178_9ROSI</name>
<evidence type="ECO:0000256" key="1">
    <source>
        <dbReference type="SAM" id="MobiDB-lite"/>
    </source>
</evidence>
<protein>
    <submittedName>
        <fullName evidence="2">Uncharacterized protein</fullName>
    </submittedName>
</protein>